<dbReference type="InterPro" id="IPR029058">
    <property type="entry name" value="AB_hydrolase_fold"/>
</dbReference>
<feature type="domain" description="AB hydrolase-1" evidence="1">
    <location>
        <begin position="72"/>
        <end position="197"/>
    </location>
</feature>
<sequence>MALGVEVFDPASFEFSDPGTSQQIRAASVLPARRENIELITDDGLTLVGELALPAEGPIQGTLITLHPLPTHGGFMDSHVFRKASYRLPALAGIAVLRFNTRGTSSARGTSEGTFGEGISERADVAAAVDFAVRRGLPNRWLVGWSFGTELVLKYGARAPVVDAIEGAVLLSPPLHRATAEDLRSWAQSGKPLTALVPEFDDYLQPVEAAERFLAVPQAKVLGIDGGKHLWVGEKFAARALNEISALVLDRPGSVLPSEWDGPLATAP</sequence>
<gene>
    <name evidence="2" type="ORF">IV500_20590</name>
</gene>
<dbReference type="SUPFAM" id="SSF53474">
    <property type="entry name" value="alpha/beta-Hydrolases"/>
    <property type="match status" value="1"/>
</dbReference>
<name>A0A931CVL5_9MICC</name>
<dbReference type="RefSeq" id="WP_196398689.1">
    <property type="nucleotide sequence ID" value="NZ_JADNYM010000039.1"/>
</dbReference>
<dbReference type="Pfam" id="PF00561">
    <property type="entry name" value="Abhydrolase_1"/>
    <property type="match status" value="1"/>
</dbReference>
<accession>A0A931CVL5</accession>
<proteinExistence type="predicted"/>
<comment type="caution">
    <text evidence="2">The sequence shown here is derived from an EMBL/GenBank/DDBJ whole genome shotgun (WGS) entry which is preliminary data.</text>
</comment>
<keyword evidence="3" id="KW-1185">Reference proteome</keyword>
<dbReference type="EMBL" id="JADNYM010000039">
    <property type="protein sequence ID" value="MBG0741759.1"/>
    <property type="molecule type" value="Genomic_DNA"/>
</dbReference>
<evidence type="ECO:0000313" key="2">
    <source>
        <dbReference type="EMBL" id="MBG0741759.1"/>
    </source>
</evidence>
<dbReference type="AlphaFoldDB" id="A0A931CVL5"/>
<evidence type="ECO:0000313" key="3">
    <source>
        <dbReference type="Proteomes" id="UP000655366"/>
    </source>
</evidence>
<protein>
    <submittedName>
        <fullName evidence="2">Alpha/beta fold hydrolase</fullName>
    </submittedName>
</protein>
<evidence type="ECO:0000259" key="1">
    <source>
        <dbReference type="Pfam" id="PF00561"/>
    </source>
</evidence>
<reference evidence="2 3" key="1">
    <citation type="submission" date="2020-11" db="EMBL/GenBank/DDBJ databases">
        <title>Arthrobacter antarcticus sp. nov., isolated from Antarctic Soil.</title>
        <authorList>
            <person name="Li J."/>
        </authorList>
    </citation>
    <scope>NUCLEOTIDE SEQUENCE [LARGE SCALE GENOMIC DNA]</scope>
    <source>
        <strain evidence="2 3">Z1-20</strain>
    </source>
</reference>
<dbReference type="InterPro" id="IPR000073">
    <property type="entry name" value="AB_hydrolase_1"/>
</dbReference>
<keyword evidence="2" id="KW-0378">Hydrolase</keyword>
<dbReference type="Proteomes" id="UP000655366">
    <property type="component" value="Unassembled WGS sequence"/>
</dbReference>
<organism evidence="2 3">
    <name type="scientific">Arthrobacter terrae</name>
    <dbReference type="NCBI Taxonomy" id="2935737"/>
    <lineage>
        <taxon>Bacteria</taxon>
        <taxon>Bacillati</taxon>
        <taxon>Actinomycetota</taxon>
        <taxon>Actinomycetes</taxon>
        <taxon>Micrococcales</taxon>
        <taxon>Micrococcaceae</taxon>
        <taxon>Arthrobacter</taxon>
    </lineage>
</organism>
<dbReference type="GO" id="GO:0016787">
    <property type="term" value="F:hydrolase activity"/>
    <property type="evidence" value="ECO:0007669"/>
    <property type="project" value="UniProtKB-KW"/>
</dbReference>
<dbReference type="Gene3D" id="3.40.50.1820">
    <property type="entry name" value="alpha/beta hydrolase"/>
    <property type="match status" value="1"/>
</dbReference>